<dbReference type="EMBL" id="ML736191">
    <property type="protein sequence ID" value="KAE8379627.1"/>
    <property type="molecule type" value="Genomic_DNA"/>
</dbReference>
<dbReference type="AlphaFoldDB" id="A0A5N7BD90"/>
<proteinExistence type="predicted"/>
<name>A0A5N7BD90_9EURO</name>
<gene>
    <name evidence="1" type="ORF">BDV26DRAFT_258860</name>
</gene>
<reference evidence="1 2" key="1">
    <citation type="submission" date="2019-04" db="EMBL/GenBank/DDBJ databases">
        <title>Friends and foes A comparative genomics studyof 23 Aspergillus species from section Flavi.</title>
        <authorList>
            <consortium name="DOE Joint Genome Institute"/>
            <person name="Kjaerbolling I."/>
            <person name="Vesth T."/>
            <person name="Frisvad J.C."/>
            <person name="Nybo J.L."/>
            <person name="Theobald S."/>
            <person name="Kildgaard S."/>
            <person name="Isbrandt T."/>
            <person name="Kuo A."/>
            <person name="Sato A."/>
            <person name="Lyhne E.K."/>
            <person name="Kogle M.E."/>
            <person name="Wiebenga A."/>
            <person name="Kun R.S."/>
            <person name="Lubbers R.J."/>
            <person name="Makela M.R."/>
            <person name="Barry K."/>
            <person name="Chovatia M."/>
            <person name="Clum A."/>
            <person name="Daum C."/>
            <person name="Haridas S."/>
            <person name="He G."/>
            <person name="LaButti K."/>
            <person name="Lipzen A."/>
            <person name="Mondo S."/>
            <person name="Riley R."/>
            <person name="Salamov A."/>
            <person name="Simmons B.A."/>
            <person name="Magnuson J.K."/>
            <person name="Henrissat B."/>
            <person name="Mortensen U.H."/>
            <person name="Larsen T.O."/>
            <person name="Devries R.P."/>
            <person name="Grigoriev I.V."/>
            <person name="Machida M."/>
            <person name="Baker S.E."/>
            <person name="Andersen M.R."/>
        </authorList>
    </citation>
    <scope>NUCLEOTIDE SEQUENCE [LARGE SCALE GENOMIC DNA]</scope>
    <source>
        <strain evidence="1 2">IBT 29228</strain>
    </source>
</reference>
<accession>A0A5N7BD90</accession>
<organism evidence="1 2">
    <name type="scientific">Aspergillus bertholletiae</name>
    <dbReference type="NCBI Taxonomy" id="1226010"/>
    <lineage>
        <taxon>Eukaryota</taxon>
        <taxon>Fungi</taxon>
        <taxon>Dikarya</taxon>
        <taxon>Ascomycota</taxon>
        <taxon>Pezizomycotina</taxon>
        <taxon>Eurotiomycetes</taxon>
        <taxon>Eurotiomycetidae</taxon>
        <taxon>Eurotiales</taxon>
        <taxon>Aspergillaceae</taxon>
        <taxon>Aspergillus</taxon>
        <taxon>Aspergillus subgen. Circumdati</taxon>
    </lineage>
</organism>
<evidence type="ECO:0000313" key="2">
    <source>
        <dbReference type="Proteomes" id="UP000326198"/>
    </source>
</evidence>
<protein>
    <submittedName>
        <fullName evidence="1">Uncharacterized protein</fullName>
    </submittedName>
</protein>
<sequence>MHTLIESRLFTICQRHVQWNFNRTLCPNSLQPLQRECAYCVGPIGLIRVMLRNIFA</sequence>
<dbReference type="Proteomes" id="UP000326198">
    <property type="component" value="Unassembled WGS sequence"/>
</dbReference>
<evidence type="ECO:0000313" key="1">
    <source>
        <dbReference type="EMBL" id="KAE8379627.1"/>
    </source>
</evidence>
<keyword evidence="2" id="KW-1185">Reference proteome</keyword>